<dbReference type="OrthoDB" id="1111222at2"/>
<evidence type="ECO:0000256" key="1">
    <source>
        <dbReference type="SAM" id="Phobius"/>
    </source>
</evidence>
<dbReference type="InterPro" id="IPR025646">
    <property type="entry name" value="DUF4350"/>
</dbReference>
<evidence type="ECO:0000313" key="4">
    <source>
        <dbReference type="Proteomes" id="UP000276309"/>
    </source>
</evidence>
<dbReference type="Pfam" id="PF14258">
    <property type="entry name" value="DUF4350"/>
    <property type="match status" value="1"/>
</dbReference>
<evidence type="ECO:0000313" key="3">
    <source>
        <dbReference type="EMBL" id="AYN67125.1"/>
    </source>
</evidence>
<dbReference type="RefSeq" id="WP_121848174.1">
    <property type="nucleotide sequence ID" value="NZ_CP032050.1"/>
</dbReference>
<feature type="transmembrane region" description="Helical" evidence="1">
    <location>
        <begin position="7"/>
        <end position="25"/>
    </location>
</feature>
<feature type="transmembrane region" description="Helical" evidence="1">
    <location>
        <begin position="270"/>
        <end position="285"/>
    </location>
</feature>
<name>A0A3G2L4E2_9FLAO</name>
<accession>A0A3G2L4E2</accession>
<feature type="domain" description="DUF4350" evidence="2">
    <location>
        <begin position="39"/>
        <end position="233"/>
    </location>
</feature>
<keyword evidence="1" id="KW-1133">Transmembrane helix</keyword>
<reference evidence="3 4" key="1">
    <citation type="submission" date="2018-08" db="EMBL/GenBank/DDBJ databases">
        <title>The reduced genetic potential of extracellular carbohydrate catabolism in Euzebyella marina RN62, a Flavobacteriia bacterium isolated from the hadal water.</title>
        <authorList>
            <person name="Xue C."/>
        </authorList>
    </citation>
    <scope>NUCLEOTIDE SEQUENCE [LARGE SCALE GENOMIC DNA]</scope>
    <source>
        <strain evidence="3 4">RN62</strain>
    </source>
</reference>
<organism evidence="3 4">
    <name type="scientific">Euzebyella marina</name>
    <dbReference type="NCBI Taxonomy" id="1761453"/>
    <lineage>
        <taxon>Bacteria</taxon>
        <taxon>Pseudomonadati</taxon>
        <taxon>Bacteroidota</taxon>
        <taxon>Flavobacteriia</taxon>
        <taxon>Flavobacteriales</taxon>
        <taxon>Flavobacteriaceae</taxon>
        <taxon>Euzebyella</taxon>
    </lineage>
</organism>
<sequence>MGKKGSVYIAIIVATVAGLMLLQYSKPKNINWFPSYVNDHKIPYGTKVFTDFIETEFPESEQVYSPPFDFLNKNDSVQGTYIFINEKVNFGDTELYALLDWVDQGNTAYIASNDFEEHLLDTLNLTTNTLFSDFENFGGYKHYLVNSYLKLDKGFQFEKDHHVSYFPKDSLSDAKILGTVAKEKDSLSEEARHPNVISLKHGQGEIILSTFPKAFTNYFILKKENREYTSGLLSYFDSSKKLYFDNHHKSGKSFYTSPMYIFLNYKEFKWAYYLVLIGAVIYIIFEGKRKQRAIPVIRPLTNQTLAFTRTIADMYYESSDADAIARYKMEHFLEYVRNKFYLPTRELNEEFYTNLAARSGQPKDEIKKLFQLVIKLQQQTRIDNGDLQELNRQIEQFKK</sequence>
<gene>
    <name evidence="3" type="ORF">D1013_06955</name>
</gene>
<dbReference type="EMBL" id="CP032050">
    <property type="protein sequence ID" value="AYN67125.1"/>
    <property type="molecule type" value="Genomic_DNA"/>
</dbReference>
<keyword evidence="1" id="KW-0472">Membrane</keyword>
<dbReference type="AlphaFoldDB" id="A0A3G2L4E2"/>
<evidence type="ECO:0000259" key="2">
    <source>
        <dbReference type="Pfam" id="PF14258"/>
    </source>
</evidence>
<protein>
    <submittedName>
        <fullName evidence="3">DUF4350 domain-containing protein</fullName>
    </submittedName>
</protein>
<dbReference type="KEGG" id="emar:D1013_06955"/>
<proteinExistence type="predicted"/>
<dbReference type="Proteomes" id="UP000276309">
    <property type="component" value="Chromosome"/>
</dbReference>
<keyword evidence="4" id="KW-1185">Reference proteome</keyword>
<keyword evidence="1" id="KW-0812">Transmembrane</keyword>